<dbReference type="Pfam" id="PF14529">
    <property type="entry name" value="Exo_endo_phos_2"/>
    <property type="match status" value="1"/>
</dbReference>
<dbReference type="Pfam" id="PF25597">
    <property type="entry name" value="SH3_retrovirus"/>
    <property type="match status" value="1"/>
</dbReference>
<dbReference type="EMBL" id="NQIK02000001">
    <property type="protein sequence ID" value="KAF7578677.1"/>
    <property type="molecule type" value="Genomic_DNA"/>
</dbReference>
<organism evidence="5 6">
    <name type="scientific">Pyrenophora tritici-repentis</name>
    <dbReference type="NCBI Taxonomy" id="45151"/>
    <lineage>
        <taxon>Eukaryota</taxon>
        <taxon>Fungi</taxon>
        <taxon>Dikarya</taxon>
        <taxon>Ascomycota</taxon>
        <taxon>Pezizomycotina</taxon>
        <taxon>Dothideomycetes</taxon>
        <taxon>Pleosporomycetidae</taxon>
        <taxon>Pleosporales</taxon>
        <taxon>Pleosporineae</taxon>
        <taxon>Pleosporaceae</taxon>
        <taxon>Pyrenophora</taxon>
    </lineage>
</organism>
<sequence length="1473" mass="166426">MDSGTTIHVGNDLGRFTDIRPPMTGDFLWAGNTRVWIKAYGSVTLRVDSADGHRLLYLENVAYCPDLHCSLVSFRILRRQGLWWDTKSDPTILRRSDDSELAVLHEKYGQWILELNDAEARAAFSTQQPTRRTAVRKRAEAIVWHKRLGHPGSDALEHLVNQSEGVKIVGVPTVKCDACGISKSKRMIRRTPRTILEGPGERVAIDFHDYEAESTTKEKSQMLINCRVTGYIWDFYLSDNRTARVILKSLKMFVTFMMNQFGITVKVIETDNEIFSVKPEVARWCRTRGIVLEPSAPDTQAQNGGAERSGGVVKEKGRAMRLDAHLPWDQWPEIARTAVYLHNRTPKYQNRWRSPYEMFFTAIAFQNGVVTSPRKPNLSHLRAYGCKAFAMTDDTKRGKGRLQRFDPKAWIGYLVGYRSTNIFRIWVPSIGKVISTRDVVFDEEVVYSGEHKEVMDNLMHSTTEEIAAWIRTIELPPGPNPTREELGTFYEDETIARAPENGRLEYDEAGRKVVPYPTPPHTPPPAALLAQMLTNVEHPFRDDDTGGYGLQSEETAYGKQGLDTSYGEHGVQTGAQREHGLSAGVPREQCDAGGYGLQSEETAYGKQGLDTSYGEHGVQTGAQREHGLSAGVPREQCDAGGYGLQSEETAYGKQGLDTSYGKQGLASGILHPEHRMLKEPWAAAFMAGTKAGNVQNLAGERLDKAKLERMMRNGKKPHRSQLPPPPQANGLREDHELFYFFKEAEITHLHSHKETRSWSEVPAKTARKTDQQVLDSMWVYTYKFDKHHRFQKCKARLVVRGDQQRNVTAQETYAATLAGRSFRMLVSIAARFDLELKQYDVSNAFVNADIDRTVYMRMPPGYRKQGTILQLNKALYGLRISPLLWQRHFTAFLLEIGFSPVPHEPCCMIRDGVFIFFYVDDIILASSKRHAEVARKVEEELKQRYNLTGGKDLQWFLGVEVIRDREKRKIWLSQKAYVEKIARLATNKDQRHNTPMARVELVAREGLATPGEINLYQRKIGSLLFAAVNTRPDVAFPVSRLARFLTNPGPLHQEAADRVLLYLESTKLLSLSFGGDDQLVVASDASFADNTADRKSSQGYVIKLFGGLIAWRANKQDTITTSTTEAELLALSQVAKESMFVRMLLEELRVELTEKTITIQCDNTQTIRLINEEISQLTTKLRHVDIHNHWLRQEAKRKSIRVVYVPSGEMLADGFTKTLPANNWPQFLTQVGLVEVKERDVEEADPEEILEKMESLAVEERRAEGVCQIEARFCSMIEPMVVGEGHETPKPGLAPGLSTAKPEARPPPTDRAVDRHREYTLDPIHKNLTAILNTKLPPSSILVLDSNEHHPLWDPLCPTTSQGAQPFIDWIEEQDLELLNTPGVGTFFRPHLSRETVLDLSLVTLDLASKVFNTAKANWDTFNKELETAIQNSQTLQDMDQISDPRKADLMDLLLGNNTELEQQLEEISKAIT</sequence>
<dbReference type="GO" id="GO:0015074">
    <property type="term" value="P:DNA integration"/>
    <property type="evidence" value="ECO:0007669"/>
    <property type="project" value="InterPro"/>
</dbReference>
<keyword evidence="1" id="KW-0064">Aspartyl protease</keyword>
<dbReference type="Pfam" id="PF13976">
    <property type="entry name" value="gag_pre-integrs"/>
    <property type="match status" value="1"/>
</dbReference>
<dbReference type="GO" id="GO:0004190">
    <property type="term" value="F:aspartic-type endopeptidase activity"/>
    <property type="evidence" value="ECO:0007669"/>
    <property type="project" value="UniProtKB-KW"/>
</dbReference>
<dbReference type="KEGG" id="ptrr:90954432"/>
<evidence type="ECO:0000259" key="4">
    <source>
        <dbReference type="PROSITE" id="PS50994"/>
    </source>
</evidence>
<comment type="caution">
    <text evidence="5">The sequence shown here is derived from an EMBL/GenBank/DDBJ whole genome shotgun (WGS) entry which is preliminary data.</text>
</comment>
<evidence type="ECO:0000256" key="1">
    <source>
        <dbReference type="ARBA" id="ARBA00022750"/>
    </source>
</evidence>
<protein>
    <recommendedName>
        <fullName evidence="4">Integrase catalytic domain-containing protein</fullName>
    </recommendedName>
</protein>
<dbReference type="Proteomes" id="UP000245464">
    <property type="component" value="Chromosome 1"/>
</dbReference>
<dbReference type="PROSITE" id="PS50994">
    <property type="entry name" value="INTEGRASE"/>
    <property type="match status" value="1"/>
</dbReference>
<dbReference type="InterPro" id="IPR025724">
    <property type="entry name" value="GAG-pre-integrase_dom"/>
</dbReference>
<feature type="region of interest" description="Disordered" evidence="3">
    <location>
        <begin position="1286"/>
        <end position="1311"/>
    </location>
</feature>
<gene>
    <name evidence="5" type="ORF">PtrM4_029170</name>
</gene>
<dbReference type="InterPro" id="IPR013103">
    <property type="entry name" value="RVT_2"/>
</dbReference>
<dbReference type="PANTHER" id="PTHR11439">
    <property type="entry name" value="GAG-POL-RELATED RETROTRANSPOSON"/>
    <property type="match status" value="1"/>
</dbReference>
<evidence type="ECO:0000313" key="6">
    <source>
        <dbReference type="Proteomes" id="UP000245464"/>
    </source>
</evidence>
<evidence type="ECO:0000256" key="2">
    <source>
        <dbReference type="ARBA" id="ARBA00022884"/>
    </source>
</evidence>
<dbReference type="InterPro" id="IPR057670">
    <property type="entry name" value="SH3_retrovirus"/>
</dbReference>
<dbReference type="Gene3D" id="3.60.10.10">
    <property type="entry name" value="Endonuclease/exonuclease/phosphatase"/>
    <property type="match status" value="1"/>
</dbReference>
<dbReference type="SUPFAM" id="SSF53098">
    <property type="entry name" value="Ribonuclease H-like"/>
    <property type="match status" value="1"/>
</dbReference>
<keyword evidence="2" id="KW-0694">RNA-binding</keyword>
<dbReference type="InterPro" id="IPR001584">
    <property type="entry name" value="Integrase_cat-core"/>
</dbReference>
<keyword evidence="1" id="KW-0378">Hydrolase</keyword>
<evidence type="ECO:0000256" key="3">
    <source>
        <dbReference type="SAM" id="MobiDB-lite"/>
    </source>
</evidence>
<dbReference type="Pfam" id="PF22936">
    <property type="entry name" value="Pol_BBD"/>
    <property type="match status" value="1"/>
</dbReference>
<dbReference type="Gene3D" id="3.30.420.10">
    <property type="entry name" value="Ribonuclease H-like superfamily/Ribonuclease H"/>
    <property type="match status" value="1"/>
</dbReference>
<dbReference type="InterPro" id="IPR036397">
    <property type="entry name" value="RNaseH_sf"/>
</dbReference>
<dbReference type="Pfam" id="PF07727">
    <property type="entry name" value="RVT_2"/>
    <property type="match status" value="1"/>
</dbReference>
<reference evidence="5 6" key="1">
    <citation type="journal article" date="2018" name="BMC Genomics">
        <title>Comparative genomics of the wheat fungal pathogen Pyrenophora tritici-repentis reveals chromosomal variations and genome plasticity.</title>
        <authorList>
            <person name="Moolhuijzen P."/>
            <person name="See P.T."/>
            <person name="Hane J.K."/>
            <person name="Shi G."/>
            <person name="Liu Z."/>
            <person name="Oliver R.P."/>
            <person name="Moffat C.S."/>
        </authorList>
    </citation>
    <scope>NUCLEOTIDE SEQUENCE [LARGE SCALE GENOMIC DNA]</scope>
    <source>
        <strain evidence="5">M4</strain>
    </source>
</reference>
<dbReference type="InterPro" id="IPR012337">
    <property type="entry name" value="RNaseH-like_sf"/>
</dbReference>
<feature type="domain" description="Integrase catalytic" evidence="4">
    <location>
        <begin position="195"/>
        <end position="363"/>
    </location>
</feature>
<dbReference type="SUPFAM" id="SSF56219">
    <property type="entry name" value="DNase I-like"/>
    <property type="match status" value="1"/>
</dbReference>
<dbReference type="CDD" id="cd09272">
    <property type="entry name" value="RNase_HI_RT_Ty1"/>
    <property type="match status" value="1"/>
</dbReference>
<dbReference type="InterPro" id="IPR054722">
    <property type="entry name" value="PolX-like_BBD"/>
</dbReference>
<dbReference type="GeneID" id="90954432"/>
<accession>A0A834VZE2</accession>
<dbReference type="GO" id="GO:0005634">
    <property type="term" value="C:nucleus"/>
    <property type="evidence" value="ECO:0007669"/>
    <property type="project" value="UniProtKB-ARBA"/>
</dbReference>
<dbReference type="InterPro" id="IPR043502">
    <property type="entry name" value="DNA/RNA_pol_sf"/>
</dbReference>
<dbReference type="RefSeq" id="XP_065966057.1">
    <property type="nucleotide sequence ID" value="XM_066103855.1"/>
</dbReference>
<keyword evidence="1" id="KW-0645">Protease</keyword>
<proteinExistence type="predicted"/>
<dbReference type="InterPro" id="IPR005135">
    <property type="entry name" value="Endo/exonuclease/phosphatase"/>
</dbReference>
<dbReference type="GO" id="GO:0003723">
    <property type="term" value="F:RNA binding"/>
    <property type="evidence" value="ECO:0007669"/>
    <property type="project" value="UniProtKB-KW"/>
</dbReference>
<evidence type="ECO:0000313" key="5">
    <source>
        <dbReference type="EMBL" id="KAF7578677.1"/>
    </source>
</evidence>
<dbReference type="SUPFAM" id="SSF56672">
    <property type="entry name" value="DNA/RNA polymerases"/>
    <property type="match status" value="1"/>
</dbReference>
<name>A0A834VZE2_9PLEO</name>
<dbReference type="InterPro" id="IPR036691">
    <property type="entry name" value="Endo/exonu/phosph_ase_sf"/>
</dbReference>